<dbReference type="UniPathway" id="UPA00997"/>
<dbReference type="HAMAP" id="MF_02111">
    <property type="entry name" value="Pup_ligase"/>
    <property type="match status" value="1"/>
</dbReference>
<dbReference type="UniPathway" id="UPA00998"/>
<name>A0A511JHP0_9CELL</name>
<keyword evidence="3 7" id="KW-0547">Nucleotide-binding</keyword>
<accession>A0A511JHP0</accession>
<keyword evidence="11" id="KW-1185">Reference proteome</keyword>
<evidence type="ECO:0000256" key="2">
    <source>
        <dbReference type="ARBA" id="ARBA00022723"/>
    </source>
</evidence>
<dbReference type="NCBIfam" id="TIGR03686">
    <property type="entry name" value="pupylate_PafA"/>
    <property type="match status" value="1"/>
</dbReference>
<proteinExistence type="inferred from homology"/>
<comment type="function">
    <text evidence="7">Catalyzes the covalent attachment of the prokaryotic ubiquitin-like protein modifier Pup to the proteasomal substrate proteins, thereby targeting them for proteasomal degradation. This tagging system is termed pupylation. The ligation reaction involves the side-chain carboxylate of the C-terminal glutamate of Pup and the side-chain amino group of a substrate lysine.</text>
</comment>
<dbReference type="GO" id="GO:0019787">
    <property type="term" value="F:ubiquitin-like protein transferase activity"/>
    <property type="evidence" value="ECO:0007669"/>
    <property type="project" value="UniProtKB-UniRule"/>
</dbReference>
<evidence type="ECO:0000256" key="8">
    <source>
        <dbReference type="NCBIfam" id="TIGR03686"/>
    </source>
</evidence>
<feature type="binding site" evidence="7">
    <location>
        <position position="420"/>
    </location>
    <ligand>
        <name>ATP</name>
        <dbReference type="ChEBI" id="CHEBI:30616"/>
    </ligand>
</feature>
<comment type="caution">
    <text evidence="10">The sequence shown here is derived from an EMBL/GenBank/DDBJ whole genome shotgun (WGS) entry which is preliminary data.</text>
</comment>
<feature type="active site" description="Proton acceptor" evidence="7 9">
    <location>
        <position position="57"/>
    </location>
</feature>
<keyword evidence="5 7" id="KW-0067">ATP-binding</keyword>
<feature type="binding site" evidence="7">
    <location>
        <position position="63"/>
    </location>
    <ligand>
        <name>Mg(2+)</name>
        <dbReference type="ChEBI" id="CHEBI:18420"/>
    </ligand>
</feature>
<evidence type="ECO:0000256" key="9">
    <source>
        <dbReference type="PIRSR" id="PIRSR018077-1"/>
    </source>
</evidence>
<evidence type="ECO:0000256" key="4">
    <source>
        <dbReference type="ARBA" id="ARBA00022786"/>
    </source>
</evidence>
<dbReference type="EMBL" id="BJWH01000003">
    <property type="protein sequence ID" value="GEL97520.1"/>
    <property type="molecule type" value="Genomic_DNA"/>
</dbReference>
<feature type="binding site" evidence="7">
    <location>
        <position position="55"/>
    </location>
    <ligand>
        <name>Mg(2+)</name>
        <dbReference type="ChEBI" id="CHEBI:18420"/>
    </ligand>
</feature>
<dbReference type="GO" id="GO:0070490">
    <property type="term" value="P:protein pupylation"/>
    <property type="evidence" value="ECO:0007669"/>
    <property type="project" value="UniProtKB-UniRule"/>
</dbReference>
<dbReference type="GO" id="GO:0016879">
    <property type="term" value="F:ligase activity, forming carbon-nitrogen bonds"/>
    <property type="evidence" value="ECO:0007669"/>
    <property type="project" value="UniProtKB-UniRule"/>
</dbReference>
<keyword evidence="4 7" id="KW-0833">Ubl conjugation pathway</keyword>
<comment type="pathway">
    <text evidence="7">Protein modification; protein pupylation.</text>
</comment>
<dbReference type="InterPro" id="IPR022279">
    <property type="entry name" value="Pup_ligase"/>
</dbReference>
<evidence type="ECO:0000256" key="7">
    <source>
        <dbReference type="HAMAP-Rule" id="MF_02111"/>
    </source>
</evidence>
<evidence type="ECO:0000256" key="1">
    <source>
        <dbReference type="ARBA" id="ARBA00022598"/>
    </source>
</evidence>
<dbReference type="AlphaFoldDB" id="A0A511JHP0"/>
<evidence type="ECO:0000256" key="6">
    <source>
        <dbReference type="ARBA" id="ARBA00022842"/>
    </source>
</evidence>
<comment type="miscellaneous">
    <text evidence="7">The reaction mechanism probably proceeds via the activation of Pup by phosphorylation of its C-terminal glutamate, which is then subject to nucleophilic attack by the substrate lysine, resulting in an isopeptide bond and the release of phosphate as a good leaving group.</text>
</comment>
<comment type="catalytic activity">
    <reaction evidence="7">
        <text>ATP + [prokaryotic ubiquitin-like protein]-L-glutamate + [protein]-L-lysine = ADP + phosphate + N(6)-([prokaryotic ubiquitin-like protein]-gamma-L-glutamyl)-[protein]-L-lysine.</text>
        <dbReference type="EC" id="6.3.1.19"/>
    </reaction>
</comment>
<reference evidence="10 11" key="1">
    <citation type="submission" date="2019-07" db="EMBL/GenBank/DDBJ databases">
        <title>Whole genome shotgun sequence of Cellulomonas terrae NBRC 100819.</title>
        <authorList>
            <person name="Hosoyama A."/>
            <person name="Uohara A."/>
            <person name="Ohji S."/>
            <person name="Ichikawa N."/>
        </authorList>
    </citation>
    <scope>NUCLEOTIDE SEQUENCE [LARGE SCALE GENOMIC DNA]</scope>
    <source>
        <strain evidence="10 11">NBRC 100819</strain>
    </source>
</reference>
<keyword evidence="1 7" id="KW-0436">Ligase</keyword>
<evidence type="ECO:0000313" key="11">
    <source>
        <dbReference type="Proteomes" id="UP000321049"/>
    </source>
</evidence>
<feature type="binding site" evidence="7">
    <location>
        <position position="9"/>
    </location>
    <ligand>
        <name>Mg(2+)</name>
        <dbReference type="ChEBI" id="CHEBI:18420"/>
    </ligand>
</feature>
<dbReference type="Proteomes" id="UP000321049">
    <property type="component" value="Unassembled WGS sequence"/>
</dbReference>
<dbReference type="PANTHER" id="PTHR42307:SF3">
    <property type="entry name" value="PUP--PROTEIN LIGASE"/>
    <property type="match status" value="1"/>
</dbReference>
<keyword evidence="2 7" id="KW-0479">Metal-binding</keyword>
<evidence type="ECO:0000313" key="10">
    <source>
        <dbReference type="EMBL" id="GEL97520.1"/>
    </source>
</evidence>
<dbReference type="RefSeq" id="WP_056028106.1">
    <property type="nucleotide sequence ID" value="NZ_BJWH01000003.1"/>
</dbReference>
<comment type="similarity">
    <text evidence="7">Belongs to the Pup ligase/Pup deamidase family. Pup-conjugating enzyme subfamily.</text>
</comment>
<dbReference type="GO" id="GO:0010498">
    <property type="term" value="P:proteasomal protein catabolic process"/>
    <property type="evidence" value="ECO:0007669"/>
    <property type="project" value="UniProtKB-UniRule"/>
</dbReference>
<dbReference type="PIRSF" id="PIRSF018077">
    <property type="entry name" value="UCP018077"/>
    <property type="match status" value="1"/>
</dbReference>
<evidence type="ECO:0000256" key="3">
    <source>
        <dbReference type="ARBA" id="ARBA00022741"/>
    </source>
</evidence>
<keyword evidence="6 7" id="KW-0460">Magnesium</keyword>
<dbReference type="PANTHER" id="PTHR42307">
    <property type="entry name" value="PUP DEAMIDASE/DEPUPYLASE"/>
    <property type="match status" value="1"/>
</dbReference>
<dbReference type="Pfam" id="PF03136">
    <property type="entry name" value="Pup_ligase"/>
    <property type="match status" value="1"/>
</dbReference>
<organism evidence="10 11">
    <name type="scientific">Cellulomonas terrae</name>
    <dbReference type="NCBI Taxonomy" id="311234"/>
    <lineage>
        <taxon>Bacteria</taxon>
        <taxon>Bacillati</taxon>
        <taxon>Actinomycetota</taxon>
        <taxon>Actinomycetes</taxon>
        <taxon>Micrococcales</taxon>
        <taxon>Cellulomonadaceae</taxon>
        <taxon>Cellulomonas</taxon>
    </lineage>
</organism>
<comment type="pathway">
    <text evidence="7">Protein degradation; proteasomal Pup-dependent pathway.</text>
</comment>
<protein>
    <recommendedName>
        <fullName evidence="7 8">Pup--protein ligase</fullName>
        <ecNumber evidence="7 8">6.3.1.19</ecNumber>
    </recommendedName>
    <alternativeName>
        <fullName evidence="7">Proteasome accessory factor A</fullName>
    </alternativeName>
    <alternativeName>
        <fullName evidence="7">Pup-conjugating enzyme</fullName>
    </alternativeName>
</protein>
<dbReference type="EC" id="6.3.1.19" evidence="7 8"/>
<dbReference type="GO" id="GO:0019941">
    <property type="term" value="P:modification-dependent protein catabolic process"/>
    <property type="evidence" value="ECO:0007669"/>
    <property type="project" value="UniProtKB-UniRule"/>
</dbReference>
<dbReference type="GO" id="GO:0000287">
    <property type="term" value="F:magnesium ion binding"/>
    <property type="evidence" value="ECO:0007669"/>
    <property type="project" value="UniProtKB-UniRule"/>
</dbReference>
<gene>
    <name evidence="7 10" type="primary">pafA</name>
    <name evidence="10" type="ORF">CTE05_10670</name>
</gene>
<evidence type="ECO:0000256" key="5">
    <source>
        <dbReference type="ARBA" id="ARBA00022840"/>
    </source>
</evidence>
<dbReference type="InterPro" id="IPR004347">
    <property type="entry name" value="Pup_ligase/deamidase"/>
</dbReference>
<feature type="binding site" evidence="7">
    <location>
        <position position="53"/>
    </location>
    <ligand>
        <name>ATP</name>
        <dbReference type="ChEBI" id="CHEBI:30616"/>
    </ligand>
</feature>
<feature type="binding site" evidence="7">
    <location>
        <position position="66"/>
    </location>
    <ligand>
        <name>ATP</name>
        <dbReference type="ChEBI" id="CHEBI:30616"/>
    </ligand>
</feature>
<dbReference type="GO" id="GO:0005524">
    <property type="term" value="F:ATP binding"/>
    <property type="evidence" value="ECO:0007669"/>
    <property type="project" value="UniProtKB-UniRule"/>
</dbReference>
<sequence>MDRRIFGLETEYGVTCAAQDGRGLSADEVARYLFRKVVAWGRSSNVFLRNGSRLYLDVGSHPEYATAECDDVRQLVTHDRAGERILEGLVADAQQRLEHEGLPGTIHLFKNNTDSAGNSYGCHENYLVRRQGDFSRLSDVLVPFLITRQILTGAGKVLTTPRGAVYCLSQRADHIWEAVSSATTRSRPIINTRDEPHADAEHYRRLHVIVGDSSMSEATTMLKVGSTDLLLRMIEAGVPMREMALENPIRAIREISHDLTGMHPVTMANGRTVTAIDLQEEYLTRVTDFLASEGGPSPENKQVLDLWERGLRAMRTGDLSLVDRELDWVIKYRLIERYRAKHGLEMSDVRVQRLDLAYHDISRTEGLYNLMAAKGLVERVTTDLEIFEATAVPPQTTRAKLRGDFVRAAQDARRDYTVDWVHLKLNDQAQRTVLCKDPFRSVDERVDRLIESM</sequence>
<dbReference type="OrthoDB" id="9760627at2"/>